<evidence type="ECO:0000313" key="2">
    <source>
        <dbReference type="EMBL" id="CAK4029447.1"/>
    </source>
</evidence>
<dbReference type="PANTHER" id="PTHR39598:SF1">
    <property type="entry name" value="AUSTINOID BIOSYNTHESIS CLUSTERS PROTEIN F-RELATED"/>
    <property type="match status" value="1"/>
</dbReference>
<sequence length="239" mass="26397">MATTPQLTPEEKEALAERQRRTAEALIGAYKVWCIEDAMSLDNIFRRRTPDCIQRTIPITAGLPDRNNAQYRAYLQELVLLDLAPWEGEINIEPPIISDAESHVCVVRVHGWAKTGGGEIHDRTVWFLHCTADGEMVWRVDVWVDTRQSFAFQQKHREWQEYQKKKDSRRKKRTGGEGAAASGGGGGGGGRDGGRKKSRSPRHGKSGSVSSSGSGSGSGRGSKRESPAPERTGSRERQG</sequence>
<comment type="caution">
    <text evidence="2">The sequence shown here is derived from an EMBL/GenBank/DDBJ whole genome shotgun (WGS) entry which is preliminary data.</text>
</comment>
<dbReference type="EMBL" id="CAVMBE010000033">
    <property type="protein sequence ID" value="CAK4029447.1"/>
    <property type="molecule type" value="Genomic_DNA"/>
</dbReference>
<proteinExistence type="predicted"/>
<dbReference type="InterPro" id="IPR050977">
    <property type="entry name" value="Fungal_Meroterpenoid_Isomerase"/>
</dbReference>
<organism evidence="2 3">
    <name type="scientific">Lecanosticta acicola</name>
    <dbReference type="NCBI Taxonomy" id="111012"/>
    <lineage>
        <taxon>Eukaryota</taxon>
        <taxon>Fungi</taxon>
        <taxon>Dikarya</taxon>
        <taxon>Ascomycota</taxon>
        <taxon>Pezizomycotina</taxon>
        <taxon>Dothideomycetes</taxon>
        <taxon>Dothideomycetidae</taxon>
        <taxon>Mycosphaerellales</taxon>
        <taxon>Mycosphaerellaceae</taxon>
        <taxon>Lecanosticta</taxon>
    </lineage>
</organism>
<feature type="compositionally biased region" description="Basic residues" evidence="1">
    <location>
        <begin position="194"/>
        <end position="205"/>
    </location>
</feature>
<dbReference type="Proteomes" id="UP001296104">
    <property type="component" value="Unassembled WGS sequence"/>
</dbReference>
<reference evidence="2" key="1">
    <citation type="submission" date="2023-11" db="EMBL/GenBank/DDBJ databases">
        <authorList>
            <person name="Alioto T."/>
            <person name="Alioto T."/>
            <person name="Gomez Garrido J."/>
        </authorList>
    </citation>
    <scope>NUCLEOTIDE SEQUENCE</scope>
</reference>
<evidence type="ECO:0000256" key="1">
    <source>
        <dbReference type="SAM" id="MobiDB-lite"/>
    </source>
</evidence>
<feature type="region of interest" description="Disordered" evidence="1">
    <location>
        <begin position="160"/>
        <end position="239"/>
    </location>
</feature>
<accession>A0AAI8Z0C1</accession>
<gene>
    <name evidence="2" type="ORF">LECACI_7A005265</name>
</gene>
<feature type="compositionally biased region" description="Gly residues" evidence="1">
    <location>
        <begin position="176"/>
        <end position="191"/>
    </location>
</feature>
<name>A0AAI8Z0C1_9PEZI</name>
<keyword evidence="3" id="KW-1185">Reference proteome</keyword>
<feature type="compositionally biased region" description="Basic and acidic residues" evidence="1">
    <location>
        <begin position="222"/>
        <end position="239"/>
    </location>
</feature>
<evidence type="ECO:0000313" key="3">
    <source>
        <dbReference type="Proteomes" id="UP001296104"/>
    </source>
</evidence>
<dbReference type="PANTHER" id="PTHR39598">
    <property type="entry name" value="AUSTINOL SYNTHESIS PROTEIN F-RELATED"/>
    <property type="match status" value="1"/>
</dbReference>
<protein>
    <submittedName>
        <fullName evidence="2">Uncharacterized protein</fullName>
    </submittedName>
</protein>
<dbReference type="AlphaFoldDB" id="A0AAI8Z0C1"/>